<dbReference type="CDD" id="cd02947">
    <property type="entry name" value="TRX_family"/>
    <property type="match status" value="1"/>
</dbReference>
<feature type="site" description="Contributes to redox potential value" evidence="8">
    <location>
        <position position="35"/>
    </location>
</feature>
<evidence type="ECO:0000256" key="9">
    <source>
        <dbReference type="PIRSR" id="PIRSR000077-4"/>
    </source>
</evidence>
<dbReference type="InterPro" id="IPR017937">
    <property type="entry name" value="Thioredoxin_CS"/>
</dbReference>
<dbReference type="PRINTS" id="PR00421">
    <property type="entry name" value="THIOREDOXIN"/>
</dbReference>
<evidence type="ECO:0000256" key="2">
    <source>
        <dbReference type="ARBA" id="ARBA00022448"/>
    </source>
</evidence>
<dbReference type="InterPro" id="IPR013766">
    <property type="entry name" value="Thioredoxin_domain"/>
</dbReference>
<keyword evidence="2" id="KW-0813">Transport</keyword>
<dbReference type="GO" id="GO:0015035">
    <property type="term" value="F:protein-disulfide reductase activity"/>
    <property type="evidence" value="ECO:0007669"/>
    <property type="project" value="UniProtKB-UniRule"/>
</dbReference>
<dbReference type="SUPFAM" id="SSF52833">
    <property type="entry name" value="Thioredoxin-like"/>
    <property type="match status" value="1"/>
</dbReference>
<feature type="active site" description="Nucleophile" evidence="8">
    <location>
        <position position="36"/>
    </location>
</feature>
<accession>A0A1W6LLK3</accession>
<organism evidence="11 12">
    <name type="scientific">Sedimentisphaera salicampi</name>
    <dbReference type="NCBI Taxonomy" id="1941349"/>
    <lineage>
        <taxon>Bacteria</taxon>
        <taxon>Pseudomonadati</taxon>
        <taxon>Planctomycetota</taxon>
        <taxon>Phycisphaerae</taxon>
        <taxon>Sedimentisphaerales</taxon>
        <taxon>Sedimentisphaeraceae</taxon>
        <taxon>Sedimentisphaera</taxon>
    </lineage>
</organism>
<dbReference type="PIRSF" id="PIRSF000077">
    <property type="entry name" value="Thioredoxin"/>
    <property type="match status" value="1"/>
</dbReference>
<reference evidence="12" key="1">
    <citation type="submission" date="2017-04" db="EMBL/GenBank/DDBJ databases">
        <title>Comparative genomics and description of representatives of a novel lineage of planctomycetes thriving in anoxic sediments.</title>
        <authorList>
            <person name="Spring S."/>
            <person name="Bunk B."/>
            <person name="Sproer C."/>
        </authorList>
    </citation>
    <scope>NUCLEOTIDE SEQUENCE [LARGE SCALE GENOMIC DNA]</scope>
    <source>
        <strain evidence="12">ST-PulAB-D4</strain>
    </source>
</reference>
<dbReference type="KEGG" id="pbp:STSP1_01033"/>
<keyword evidence="5 9" id="KW-0676">Redox-active center</keyword>
<dbReference type="GO" id="GO:0005737">
    <property type="term" value="C:cytoplasm"/>
    <property type="evidence" value="ECO:0007669"/>
    <property type="project" value="TreeGrafter"/>
</dbReference>
<feature type="site" description="Contributes to redox potential value" evidence="8">
    <location>
        <position position="34"/>
    </location>
</feature>
<dbReference type="PROSITE" id="PS51352">
    <property type="entry name" value="THIOREDOXIN_2"/>
    <property type="match status" value="1"/>
</dbReference>
<proteinExistence type="inferred from homology"/>
<comment type="similarity">
    <text evidence="1 7">Belongs to the thioredoxin family.</text>
</comment>
<dbReference type="NCBIfam" id="TIGR01068">
    <property type="entry name" value="thioredoxin"/>
    <property type="match status" value="1"/>
</dbReference>
<feature type="active site" description="Nucleophile" evidence="8">
    <location>
        <position position="33"/>
    </location>
</feature>
<evidence type="ECO:0000256" key="8">
    <source>
        <dbReference type="PIRSR" id="PIRSR000077-1"/>
    </source>
</evidence>
<evidence type="ECO:0000256" key="5">
    <source>
        <dbReference type="ARBA" id="ARBA00023284"/>
    </source>
</evidence>
<dbReference type="InterPro" id="IPR005746">
    <property type="entry name" value="Thioredoxin"/>
</dbReference>
<name>A0A1W6LLK3_9BACT</name>
<evidence type="ECO:0000256" key="1">
    <source>
        <dbReference type="ARBA" id="ARBA00008987"/>
    </source>
</evidence>
<feature type="domain" description="Thioredoxin" evidence="10">
    <location>
        <begin position="1"/>
        <end position="108"/>
    </location>
</feature>
<evidence type="ECO:0000313" key="11">
    <source>
        <dbReference type="EMBL" id="ARN56645.1"/>
    </source>
</evidence>
<dbReference type="Pfam" id="PF00085">
    <property type="entry name" value="Thioredoxin"/>
    <property type="match status" value="1"/>
</dbReference>
<evidence type="ECO:0000256" key="6">
    <source>
        <dbReference type="NCBIfam" id="TIGR01068"/>
    </source>
</evidence>
<dbReference type="PANTHER" id="PTHR45663">
    <property type="entry name" value="GEO12009P1"/>
    <property type="match status" value="1"/>
</dbReference>
<evidence type="ECO:0000256" key="7">
    <source>
        <dbReference type="PIRNR" id="PIRNR000077"/>
    </source>
</evidence>
<keyword evidence="3" id="KW-0249">Electron transport</keyword>
<dbReference type="FunFam" id="3.40.30.10:FF:000001">
    <property type="entry name" value="Thioredoxin"/>
    <property type="match status" value="1"/>
</dbReference>
<dbReference type="PROSITE" id="PS00194">
    <property type="entry name" value="THIOREDOXIN_1"/>
    <property type="match status" value="1"/>
</dbReference>
<evidence type="ECO:0000256" key="3">
    <source>
        <dbReference type="ARBA" id="ARBA00022982"/>
    </source>
</evidence>
<evidence type="ECO:0000259" key="10">
    <source>
        <dbReference type="PROSITE" id="PS51352"/>
    </source>
</evidence>
<evidence type="ECO:0000256" key="4">
    <source>
        <dbReference type="ARBA" id="ARBA00023157"/>
    </source>
</evidence>
<protein>
    <recommendedName>
        <fullName evidence="6 7">Thioredoxin</fullName>
    </recommendedName>
</protein>
<sequence>MSENTIALTDQEFDEVVNGSDMPVLVDFWAPWCGPCKMLGPIIDEIAEEYKGKAKVCKVDTDQSREAAMKFNISSIPTVILFKEGQVQKQWVGLVSKDDVTDVLDSLV</sequence>
<feature type="site" description="Deprotonates C-terminal active site Cys" evidence="8">
    <location>
        <position position="27"/>
    </location>
</feature>
<dbReference type="Proteomes" id="UP000193334">
    <property type="component" value="Chromosome"/>
</dbReference>
<keyword evidence="12" id="KW-1185">Reference proteome</keyword>
<dbReference type="STRING" id="1941349.STSP1_01033"/>
<dbReference type="EMBL" id="CP021023">
    <property type="protein sequence ID" value="ARN56645.1"/>
    <property type="molecule type" value="Genomic_DNA"/>
</dbReference>
<evidence type="ECO:0000313" key="12">
    <source>
        <dbReference type="Proteomes" id="UP000193334"/>
    </source>
</evidence>
<dbReference type="AlphaFoldDB" id="A0A1W6LLK3"/>
<dbReference type="RefSeq" id="WP_085755333.1">
    <property type="nucleotide sequence ID" value="NZ_CP021023.1"/>
</dbReference>
<keyword evidence="4 9" id="KW-1015">Disulfide bond</keyword>
<gene>
    <name evidence="11" type="primary">trxA_1</name>
    <name evidence="11" type="ORF">STSP1_01033</name>
</gene>
<dbReference type="PANTHER" id="PTHR45663:SF11">
    <property type="entry name" value="GEO12009P1"/>
    <property type="match status" value="1"/>
</dbReference>
<dbReference type="InterPro" id="IPR036249">
    <property type="entry name" value="Thioredoxin-like_sf"/>
</dbReference>
<feature type="disulfide bond" description="Redox-active" evidence="9">
    <location>
        <begin position="33"/>
        <end position="36"/>
    </location>
</feature>
<dbReference type="Gene3D" id="3.40.30.10">
    <property type="entry name" value="Glutaredoxin"/>
    <property type="match status" value="1"/>
</dbReference>